<dbReference type="InterPro" id="IPR006115">
    <property type="entry name" value="6PGDH_NADP-bd"/>
</dbReference>
<dbReference type="PROSITE" id="PS00895">
    <property type="entry name" value="3_HYDROXYISOBUT_DH"/>
    <property type="match status" value="1"/>
</dbReference>
<dbReference type="InterPro" id="IPR036291">
    <property type="entry name" value="NAD(P)-bd_dom_sf"/>
</dbReference>
<dbReference type="PANTHER" id="PTHR43580">
    <property type="entry name" value="OXIDOREDUCTASE GLYR1-RELATED"/>
    <property type="match status" value="1"/>
</dbReference>
<keyword evidence="1" id="KW-0560">Oxidoreductase</keyword>
<dbReference type="PIRSF" id="PIRSF000103">
    <property type="entry name" value="HIBADH"/>
    <property type="match status" value="1"/>
</dbReference>
<dbReference type="InterPro" id="IPR051265">
    <property type="entry name" value="HIBADH-related_NP60_sf"/>
</dbReference>
<dbReference type="EMBL" id="VLNR01000029">
    <property type="protein sequence ID" value="TSE07814.1"/>
    <property type="molecule type" value="Genomic_DNA"/>
</dbReference>
<reference evidence="6 7" key="1">
    <citation type="submission" date="2019-07" db="EMBL/GenBank/DDBJ databases">
        <title>The draft genome sequence of Aquimarina algiphila M91.</title>
        <authorList>
            <person name="Meng X."/>
        </authorList>
    </citation>
    <scope>NUCLEOTIDE SEQUENCE [LARGE SCALE GENOMIC DNA]</scope>
    <source>
        <strain evidence="6 7">M91</strain>
    </source>
</reference>
<gene>
    <name evidence="6" type="ORF">FOF46_14770</name>
</gene>
<dbReference type="Proteomes" id="UP000318833">
    <property type="component" value="Unassembled WGS sequence"/>
</dbReference>
<dbReference type="SUPFAM" id="SSF51735">
    <property type="entry name" value="NAD(P)-binding Rossmann-fold domains"/>
    <property type="match status" value="1"/>
</dbReference>
<dbReference type="InterPro" id="IPR013328">
    <property type="entry name" value="6PGD_dom2"/>
</dbReference>
<dbReference type="OrthoDB" id="9786703at2"/>
<dbReference type="InterPro" id="IPR029154">
    <property type="entry name" value="HIBADH-like_NADP-bd"/>
</dbReference>
<evidence type="ECO:0000259" key="5">
    <source>
        <dbReference type="Pfam" id="PF14833"/>
    </source>
</evidence>
<feature type="domain" description="3-hydroxyisobutyrate dehydrogenase-like NAD-binding" evidence="5">
    <location>
        <begin position="165"/>
        <end position="285"/>
    </location>
</feature>
<dbReference type="AlphaFoldDB" id="A0A554VIX6"/>
<evidence type="ECO:0000256" key="1">
    <source>
        <dbReference type="ARBA" id="ARBA00023002"/>
    </source>
</evidence>
<evidence type="ECO:0000256" key="2">
    <source>
        <dbReference type="ARBA" id="ARBA00023027"/>
    </source>
</evidence>
<name>A0A554VIX6_9FLAO</name>
<protein>
    <submittedName>
        <fullName evidence="6">NAD(P)-dependent oxidoreductase</fullName>
    </submittedName>
</protein>
<dbReference type="GO" id="GO:0051287">
    <property type="term" value="F:NAD binding"/>
    <property type="evidence" value="ECO:0007669"/>
    <property type="project" value="InterPro"/>
</dbReference>
<dbReference type="RefSeq" id="WP_143916986.1">
    <property type="nucleotide sequence ID" value="NZ_CANMIK010000031.1"/>
</dbReference>
<dbReference type="InterPro" id="IPR002204">
    <property type="entry name" value="3-OH-isobutyrate_DH-rel_CS"/>
</dbReference>
<organism evidence="6 7">
    <name type="scientific">Aquimarina algiphila</name>
    <dbReference type="NCBI Taxonomy" id="2047982"/>
    <lineage>
        <taxon>Bacteria</taxon>
        <taxon>Pseudomonadati</taxon>
        <taxon>Bacteroidota</taxon>
        <taxon>Flavobacteriia</taxon>
        <taxon>Flavobacteriales</taxon>
        <taxon>Flavobacteriaceae</taxon>
        <taxon>Aquimarina</taxon>
    </lineage>
</organism>
<evidence type="ECO:0000313" key="6">
    <source>
        <dbReference type="EMBL" id="TSE07814.1"/>
    </source>
</evidence>
<comment type="caution">
    <text evidence="6">The sequence shown here is derived from an EMBL/GenBank/DDBJ whole genome shotgun (WGS) entry which is preliminary data.</text>
</comment>
<dbReference type="SUPFAM" id="SSF48179">
    <property type="entry name" value="6-phosphogluconate dehydrogenase C-terminal domain-like"/>
    <property type="match status" value="1"/>
</dbReference>
<evidence type="ECO:0000313" key="7">
    <source>
        <dbReference type="Proteomes" id="UP000318833"/>
    </source>
</evidence>
<sequence length="289" mass="31822">MKKIGFIGLGIMGSRMATNLQKEGYELIVYNRTKEKADTLIKNGAVWANSAKEVGEKSHFVITMLSTPEVVKEIATEKNGLFNGMAKNSIWINCSTVHPSFTRDMAQQSKKYKIRYIDAPVAGTTGPAEKGELLFLVGGDKKDIEESSPLFDIMGKKTIYLGEVGKAAAIKILINQLLGQSIVAFAEALVMGEAMGLEKETLFNILLNTPVVSPVISSIRPKLENEDYETNFPLKLILKDLHLSSISAYENDIASPSLNTTKEIFAQAKQYGLGDLDFTAVYQYLNLKN</sequence>
<dbReference type="Pfam" id="PF03446">
    <property type="entry name" value="NAD_binding_2"/>
    <property type="match status" value="1"/>
</dbReference>
<keyword evidence="2" id="KW-0520">NAD</keyword>
<dbReference type="GO" id="GO:0016054">
    <property type="term" value="P:organic acid catabolic process"/>
    <property type="evidence" value="ECO:0007669"/>
    <property type="project" value="UniProtKB-ARBA"/>
</dbReference>
<proteinExistence type="predicted"/>
<dbReference type="GO" id="GO:0050661">
    <property type="term" value="F:NADP binding"/>
    <property type="evidence" value="ECO:0007669"/>
    <property type="project" value="InterPro"/>
</dbReference>
<dbReference type="GO" id="GO:0016491">
    <property type="term" value="F:oxidoreductase activity"/>
    <property type="evidence" value="ECO:0007669"/>
    <property type="project" value="UniProtKB-KW"/>
</dbReference>
<dbReference type="InterPro" id="IPR008927">
    <property type="entry name" value="6-PGluconate_DH-like_C_sf"/>
</dbReference>
<dbReference type="Pfam" id="PF14833">
    <property type="entry name" value="NAD_binding_11"/>
    <property type="match status" value="1"/>
</dbReference>
<keyword evidence="7" id="KW-1185">Reference proteome</keyword>
<evidence type="ECO:0000259" key="4">
    <source>
        <dbReference type="Pfam" id="PF03446"/>
    </source>
</evidence>
<dbReference type="PANTHER" id="PTHR43580:SF2">
    <property type="entry name" value="CYTOKINE-LIKE NUCLEAR FACTOR N-PAC"/>
    <property type="match status" value="1"/>
</dbReference>
<dbReference type="Gene3D" id="3.40.50.720">
    <property type="entry name" value="NAD(P)-binding Rossmann-like Domain"/>
    <property type="match status" value="1"/>
</dbReference>
<feature type="active site" evidence="3">
    <location>
        <position position="171"/>
    </location>
</feature>
<feature type="domain" description="6-phosphogluconate dehydrogenase NADP-binding" evidence="4">
    <location>
        <begin position="3"/>
        <end position="162"/>
    </location>
</feature>
<accession>A0A554VIX6</accession>
<evidence type="ECO:0000256" key="3">
    <source>
        <dbReference type="PIRSR" id="PIRSR000103-1"/>
    </source>
</evidence>
<dbReference type="Gene3D" id="1.10.1040.10">
    <property type="entry name" value="N-(1-d-carboxylethyl)-l-norvaline Dehydrogenase, domain 2"/>
    <property type="match status" value="1"/>
</dbReference>
<dbReference type="InterPro" id="IPR015815">
    <property type="entry name" value="HIBADH-related"/>
</dbReference>